<dbReference type="AlphaFoldDB" id="A0AAV7WM55"/>
<dbReference type="EMBL" id="JANPWB010000001">
    <property type="protein sequence ID" value="KAJ1215149.1"/>
    <property type="molecule type" value="Genomic_DNA"/>
</dbReference>
<name>A0AAV7WM55_PLEWA</name>
<keyword evidence="2" id="KW-1185">Reference proteome</keyword>
<reference evidence="1" key="1">
    <citation type="journal article" date="2022" name="bioRxiv">
        <title>Sequencing and chromosome-scale assembly of the giantPleurodeles waltlgenome.</title>
        <authorList>
            <person name="Brown T."/>
            <person name="Elewa A."/>
            <person name="Iarovenko S."/>
            <person name="Subramanian E."/>
            <person name="Araus A.J."/>
            <person name="Petzold A."/>
            <person name="Susuki M."/>
            <person name="Suzuki K.-i.T."/>
            <person name="Hayashi T."/>
            <person name="Toyoda A."/>
            <person name="Oliveira C."/>
            <person name="Osipova E."/>
            <person name="Leigh N.D."/>
            <person name="Simon A."/>
            <person name="Yun M.H."/>
        </authorList>
    </citation>
    <scope>NUCLEOTIDE SEQUENCE</scope>
    <source>
        <strain evidence="1">20211129_DDA</strain>
        <tissue evidence="1">Liver</tissue>
    </source>
</reference>
<evidence type="ECO:0000313" key="1">
    <source>
        <dbReference type="EMBL" id="KAJ1215149.1"/>
    </source>
</evidence>
<accession>A0AAV7WM55</accession>
<evidence type="ECO:0000313" key="2">
    <source>
        <dbReference type="Proteomes" id="UP001066276"/>
    </source>
</evidence>
<organism evidence="1 2">
    <name type="scientific">Pleurodeles waltl</name>
    <name type="common">Iberian ribbed newt</name>
    <dbReference type="NCBI Taxonomy" id="8319"/>
    <lineage>
        <taxon>Eukaryota</taxon>
        <taxon>Metazoa</taxon>
        <taxon>Chordata</taxon>
        <taxon>Craniata</taxon>
        <taxon>Vertebrata</taxon>
        <taxon>Euteleostomi</taxon>
        <taxon>Amphibia</taxon>
        <taxon>Batrachia</taxon>
        <taxon>Caudata</taxon>
        <taxon>Salamandroidea</taxon>
        <taxon>Salamandridae</taxon>
        <taxon>Pleurodelinae</taxon>
        <taxon>Pleurodeles</taxon>
    </lineage>
</organism>
<gene>
    <name evidence="1" type="ORF">NDU88_002758</name>
</gene>
<comment type="caution">
    <text evidence="1">The sequence shown here is derived from an EMBL/GenBank/DDBJ whole genome shotgun (WGS) entry which is preliminary data.</text>
</comment>
<dbReference type="Proteomes" id="UP001066276">
    <property type="component" value="Chromosome 1_1"/>
</dbReference>
<sequence length="105" mass="11800">MVLTPESSISELTTHRNRVLRAQQSMALCCSCHTPSCRQAAELISIEQEVRPLEVGVASNTPLAEELQHLRKHRAKATLSKYDYKRCMAQLHVEAISRGNCWHGS</sequence>
<proteinExistence type="predicted"/>
<protein>
    <submittedName>
        <fullName evidence="1">Uncharacterized protein</fullName>
    </submittedName>
</protein>